<comment type="caution">
    <text evidence="1">The sequence shown here is derived from an EMBL/GenBank/DDBJ whole genome shotgun (WGS) entry which is preliminary data.</text>
</comment>
<reference evidence="1 2" key="1">
    <citation type="submission" date="2021-01" db="EMBL/GenBank/DDBJ databases">
        <title>Genomic Encyclopedia of Type Strains, Phase IV (KMG-IV): sequencing the most valuable type-strain genomes for metagenomic binning, comparative biology and taxonomic classification.</title>
        <authorList>
            <person name="Goeker M."/>
        </authorList>
    </citation>
    <scope>NUCLEOTIDE SEQUENCE [LARGE SCALE GENOMIC DNA]</scope>
    <source>
        <strain evidence="1 2">DSM 105453</strain>
    </source>
</reference>
<accession>A0ABS2R7G5</accession>
<sequence length="36" mass="3968">MLYYGMFGIAFLPPDVPSRDALSSFAGRGVMVFLLK</sequence>
<organism evidence="1 2">
    <name type="scientific">Siminovitchia thermophila</name>
    <dbReference type="NCBI Taxonomy" id="1245522"/>
    <lineage>
        <taxon>Bacteria</taxon>
        <taxon>Bacillati</taxon>
        <taxon>Bacillota</taxon>
        <taxon>Bacilli</taxon>
        <taxon>Bacillales</taxon>
        <taxon>Bacillaceae</taxon>
        <taxon>Siminovitchia</taxon>
    </lineage>
</organism>
<gene>
    <name evidence="1" type="ORF">JOC94_002557</name>
</gene>
<name>A0ABS2R7G5_9BACI</name>
<dbReference type="Proteomes" id="UP000823485">
    <property type="component" value="Unassembled WGS sequence"/>
</dbReference>
<keyword evidence="2" id="KW-1185">Reference proteome</keyword>
<evidence type="ECO:0000313" key="2">
    <source>
        <dbReference type="Proteomes" id="UP000823485"/>
    </source>
</evidence>
<evidence type="ECO:0000313" key="1">
    <source>
        <dbReference type="EMBL" id="MBM7715568.1"/>
    </source>
</evidence>
<proteinExistence type="predicted"/>
<dbReference type="EMBL" id="JAFBFH010000016">
    <property type="protein sequence ID" value="MBM7715568.1"/>
    <property type="molecule type" value="Genomic_DNA"/>
</dbReference>
<protein>
    <submittedName>
        <fullName evidence="1">Uncharacterized protein</fullName>
    </submittedName>
</protein>